<proteinExistence type="inferred from homology"/>
<comment type="caution">
    <text evidence="10">The sequence shown here is derived from an EMBL/GenBank/DDBJ whole genome shotgun (WGS) entry which is preliminary data.</text>
</comment>
<dbReference type="Gene3D" id="3.30.390.30">
    <property type="match status" value="1"/>
</dbReference>
<dbReference type="GO" id="GO:0003955">
    <property type="term" value="F:NAD(P)H dehydrogenase (quinone) activity"/>
    <property type="evidence" value="ECO:0007669"/>
    <property type="project" value="TreeGrafter"/>
</dbReference>
<feature type="binding site" evidence="6">
    <location>
        <position position="50"/>
    </location>
    <ligand>
        <name>FAD</name>
        <dbReference type="ChEBI" id="CHEBI:57692"/>
    </ligand>
</feature>
<feature type="active site" description="Proton acceptor" evidence="5">
    <location>
        <position position="444"/>
    </location>
</feature>
<dbReference type="InterPro" id="IPR004099">
    <property type="entry name" value="Pyr_nucl-diS_OxRdtase_dimer"/>
</dbReference>
<feature type="binding site" evidence="6">
    <location>
        <position position="311"/>
    </location>
    <ligand>
        <name>FAD</name>
        <dbReference type="ChEBI" id="CHEBI:57692"/>
    </ligand>
</feature>
<dbReference type="Proteomes" id="UP001319104">
    <property type="component" value="Unassembled WGS sequence"/>
</dbReference>
<dbReference type="PRINTS" id="PR00411">
    <property type="entry name" value="PNDRDTASEI"/>
</dbReference>
<keyword evidence="3 6" id="KW-0274">FAD</keyword>
<dbReference type="GO" id="GO:0050660">
    <property type="term" value="F:flavin adenine dinucleotide binding"/>
    <property type="evidence" value="ECO:0007669"/>
    <property type="project" value="TreeGrafter"/>
</dbReference>
<evidence type="ECO:0000256" key="2">
    <source>
        <dbReference type="ARBA" id="ARBA00022630"/>
    </source>
</evidence>
<feature type="domain" description="Pyridine nucleotide-disulphide oxidoreductase dimerisation" evidence="8">
    <location>
        <begin position="346"/>
        <end position="453"/>
    </location>
</feature>
<keyword evidence="2" id="KW-0285">Flavoprotein</keyword>
<dbReference type="InterPro" id="IPR001100">
    <property type="entry name" value="Pyr_nuc-diS_OxRdtase"/>
</dbReference>
<dbReference type="Gene3D" id="3.50.50.60">
    <property type="entry name" value="FAD/NAD(P)-binding domain"/>
    <property type="match status" value="2"/>
</dbReference>
<evidence type="ECO:0000259" key="9">
    <source>
        <dbReference type="Pfam" id="PF07992"/>
    </source>
</evidence>
<dbReference type="AlphaFoldDB" id="A0AAP2CGQ6"/>
<feature type="domain" description="FAD/NAD(P)-binding" evidence="9">
    <location>
        <begin position="5"/>
        <end position="325"/>
    </location>
</feature>
<keyword evidence="6" id="KW-0547">Nucleotide-binding</keyword>
<evidence type="ECO:0000256" key="7">
    <source>
        <dbReference type="PIRSR" id="PIRSR000350-4"/>
    </source>
</evidence>
<dbReference type="PIRSF" id="PIRSF000350">
    <property type="entry name" value="Mercury_reductase_MerA"/>
    <property type="match status" value="1"/>
</dbReference>
<evidence type="ECO:0000256" key="1">
    <source>
        <dbReference type="ARBA" id="ARBA00007532"/>
    </source>
</evidence>
<dbReference type="PRINTS" id="PR00368">
    <property type="entry name" value="FADPNR"/>
</dbReference>
<keyword evidence="11" id="KW-1185">Reference proteome</keyword>
<dbReference type="InterPro" id="IPR016156">
    <property type="entry name" value="FAD/NAD-linked_Rdtase_dimer_sf"/>
</dbReference>
<feature type="binding site" evidence="6">
    <location>
        <begin position="180"/>
        <end position="187"/>
    </location>
    <ligand>
        <name>NAD(+)</name>
        <dbReference type="ChEBI" id="CHEBI:57540"/>
    </ligand>
</feature>
<comment type="similarity">
    <text evidence="1">Belongs to the class-I pyridine nucleotide-disulfide oxidoreductase family.</text>
</comment>
<feature type="disulfide bond" description="Redox-active" evidence="7">
    <location>
        <begin position="41"/>
        <end position="46"/>
    </location>
</feature>
<dbReference type="SUPFAM" id="SSF55424">
    <property type="entry name" value="FAD/NAD-linked reductases, dimerisation (C-terminal) domain"/>
    <property type="match status" value="1"/>
</dbReference>
<dbReference type="InterPro" id="IPR036188">
    <property type="entry name" value="FAD/NAD-bd_sf"/>
</dbReference>
<dbReference type="SUPFAM" id="SSF51905">
    <property type="entry name" value="FAD/NAD(P)-binding domain"/>
    <property type="match status" value="1"/>
</dbReference>
<feature type="binding site" evidence="6">
    <location>
        <position position="270"/>
    </location>
    <ligand>
        <name>NAD(+)</name>
        <dbReference type="ChEBI" id="CHEBI:57540"/>
    </ligand>
</feature>
<comment type="cofactor">
    <cofactor evidence="6">
        <name>FAD</name>
        <dbReference type="ChEBI" id="CHEBI:57692"/>
    </cofactor>
    <text evidence="6">Binds 1 FAD per subunit.</text>
</comment>
<accession>A0AAP2CGQ6</accession>
<evidence type="ECO:0000256" key="4">
    <source>
        <dbReference type="ARBA" id="ARBA00023002"/>
    </source>
</evidence>
<evidence type="ECO:0000313" key="10">
    <source>
        <dbReference type="EMBL" id="MBS9524326.1"/>
    </source>
</evidence>
<dbReference type="InterPro" id="IPR023753">
    <property type="entry name" value="FAD/NAD-binding_dom"/>
</dbReference>
<sequence length="463" mass="51029">MQKFDAIIIGAGQSGMPLAKKIGSLGKKVALIEKRVVGGTCINDGCSPTKTMVASARVAHLVSRASDFGIEVPNYSVDQKKIKARKDHIVELFRGGAEKALVKAENVTIIIGMARFTDCRKVEVIHEGKVIEELEAEHVFIDTGAQPIIPNVEGIEEVPYLNSTTIMELEETPEHLVIMGGGYIGLEFAQMFRRFGSQVTILDNGPRLVPKEDEDVCEEVSRIFQEEGISTSFNSNVVKVSKDGPKLEVTYIKEGQKETVHGSHLLVAVGRRPSTDKLQLEKSNIETDEKGDILVDEYHETSCKGVFALGDVVGETPFTHMAYHDAHTVFKCVYEKEKISKVDRLMPYCIFIDPQLARVGLNEQQAKAKGIPYEVGKYWMKHAGRPLEVDEKRGFFKVLVNPENRMILGATILSIDGGEIIAAIQMAMLGGITADVIQHLPIAHPTLAENLNNVMGMIGKDNY</sequence>
<evidence type="ECO:0000256" key="5">
    <source>
        <dbReference type="PIRSR" id="PIRSR000350-2"/>
    </source>
</evidence>
<name>A0AAP2CGQ6_9BACT</name>
<dbReference type="EMBL" id="JAHCMY010000004">
    <property type="protein sequence ID" value="MBS9524326.1"/>
    <property type="molecule type" value="Genomic_DNA"/>
</dbReference>
<evidence type="ECO:0000259" key="8">
    <source>
        <dbReference type="Pfam" id="PF02852"/>
    </source>
</evidence>
<gene>
    <name evidence="10" type="ORF">KI659_09890</name>
</gene>
<dbReference type="Pfam" id="PF07992">
    <property type="entry name" value="Pyr_redox_2"/>
    <property type="match status" value="1"/>
</dbReference>
<dbReference type="FunFam" id="3.30.390.30:FF:000001">
    <property type="entry name" value="Dihydrolipoyl dehydrogenase"/>
    <property type="match status" value="1"/>
</dbReference>
<keyword evidence="4" id="KW-0560">Oxidoreductase</keyword>
<dbReference type="PANTHER" id="PTHR43014:SF2">
    <property type="entry name" value="MERCURIC REDUCTASE"/>
    <property type="match status" value="1"/>
</dbReference>
<keyword evidence="6" id="KW-0520">NAD</keyword>
<dbReference type="PANTHER" id="PTHR43014">
    <property type="entry name" value="MERCURIC REDUCTASE"/>
    <property type="match status" value="1"/>
</dbReference>
<evidence type="ECO:0000256" key="6">
    <source>
        <dbReference type="PIRSR" id="PIRSR000350-3"/>
    </source>
</evidence>
<evidence type="ECO:0000313" key="11">
    <source>
        <dbReference type="Proteomes" id="UP001319104"/>
    </source>
</evidence>
<reference evidence="10 11" key="1">
    <citation type="submission" date="2021-05" db="EMBL/GenBank/DDBJ databases">
        <authorList>
            <person name="Zhang Z.D."/>
            <person name="Osman G."/>
        </authorList>
    </citation>
    <scope>NUCLEOTIDE SEQUENCE [LARGE SCALE GENOMIC DNA]</scope>
    <source>
        <strain evidence="10 11">KCTC 32217</strain>
    </source>
</reference>
<organism evidence="10 11">
    <name type="scientific">Litoribacter ruber</name>
    <dbReference type="NCBI Taxonomy" id="702568"/>
    <lineage>
        <taxon>Bacteria</taxon>
        <taxon>Pseudomonadati</taxon>
        <taxon>Bacteroidota</taxon>
        <taxon>Cytophagia</taxon>
        <taxon>Cytophagales</taxon>
        <taxon>Cyclobacteriaceae</taxon>
        <taxon>Litoribacter</taxon>
    </lineage>
</organism>
<dbReference type="Pfam" id="PF02852">
    <property type="entry name" value="Pyr_redox_dim"/>
    <property type="match status" value="1"/>
</dbReference>
<evidence type="ECO:0000256" key="3">
    <source>
        <dbReference type="ARBA" id="ARBA00022827"/>
    </source>
</evidence>
<protein>
    <submittedName>
        <fullName evidence="10">Mercuric reductase</fullName>
    </submittedName>
</protein>
<dbReference type="RefSeq" id="WP_213945183.1">
    <property type="nucleotide sequence ID" value="NZ_JAHCMY010000004.1"/>
</dbReference>